<dbReference type="RefSeq" id="WP_225699711.1">
    <property type="nucleotide sequence ID" value="NZ_JAIXNE010000007.1"/>
</dbReference>
<feature type="signal peptide" evidence="1">
    <location>
        <begin position="1"/>
        <end position="19"/>
    </location>
</feature>
<evidence type="ECO:0000313" key="4">
    <source>
        <dbReference type="Proteomes" id="UP001139409"/>
    </source>
</evidence>
<dbReference type="InterPro" id="IPR011250">
    <property type="entry name" value="OMP/PagP_B-barrel"/>
</dbReference>
<evidence type="ECO:0000259" key="2">
    <source>
        <dbReference type="Pfam" id="PF13568"/>
    </source>
</evidence>
<evidence type="ECO:0000256" key="1">
    <source>
        <dbReference type="SAM" id="SignalP"/>
    </source>
</evidence>
<dbReference type="Proteomes" id="UP001139409">
    <property type="component" value="Unassembled WGS sequence"/>
</dbReference>
<dbReference type="Gene3D" id="2.40.160.20">
    <property type="match status" value="1"/>
</dbReference>
<keyword evidence="1" id="KW-0732">Signal</keyword>
<feature type="chain" id="PRO_5040983641" evidence="1">
    <location>
        <begin position="20"/>
        <end position="192"/>
    </location>
</feature>
<organism evidence="3 4">
    <name type="scientific">Fulvivirga sedimenti</name>
    <dbReference type="NCBI Taxonomy" id="2879465"/>
    <lineage>
        <taxon>Bacteria</taxon>
        <taxon>Pseudomonadati</taxon>
        <taxon>Bacteroidota</taxon>
        <taxon>Cytophagia</taxon>
        <taxon>Cytophagales</taxon>
        <taxon>Fulvivirgaceae</taxon>
        <taxon>Fulvivirga</taxon>
    </lineage>
</organism>
<dbReference type="SUPFAM" id="SSF56925">
    <property type="entry name" value="OMPA-like"/>
    <property type="match status" value="1"/>
</dbReference>
<dbReference type="AlphaFoldDB" id="A0A9X1HWU4"/>
<dbReference type="Pfam" id="PF13568">
    <property type="entry name" value="OMP_b-brl_2"/>
    <property type="match status" value="1"/>
</dbReference>
<feature type="domain" description="Outer membrane protein beta-barrel" evidence="2">
    <location>
        <begin position="21"/>
        <end position="171"/>
    </location>
</feature>
<evidence type="ECO:0000313" key="3">
    <source>
        <dbReference type="EMBL" id="MCA6078850.1"/>
    </source>
</evidence>
<dbReference type="InterPro" id="IPR025665">
    <property type="entry name" value="Beta-barrel_OMP_2"/>
</dbReference>
<protein>
    <submittedName>
        <fullName evidence="3">PorT family protein</fullName>
    </submittedName>
</protein>
<accession>A0A9X1HWU4</accession>
<proteinExistence type="predicted"/>
<dbReference type="EMBL" id="JAIXNE010000007">
    <property type="protein sequence ID" value="MCA6078850.1"/>
    <property type="molecule type" value="Genomic_DNA"/>
</dbReference>
<gene>
    <name evidence="3" type="ORF">LDX50_28505</name>
</gene>
<name>A0A9X1HWU4_9BACT</name>
<comment type="caution">
    <text evidence="3">The sequence shown here is derived from an EMBL/GenBank/DDBJ whole genome shotgun (WGS) entry which is preliminary data.</text>
</comment>
<reference evidence="3" key="1">
    <citation type="submission" date="2021-09" db="EMBL/GenBank/DDBJ databases">
        <title>Fulvivirga sp. isolated from coastal sediment.</title>
        <authorList>
            <person name="Yu H."/>
        </authorList>
    </citation>
    <scope>NUCLEOTIDE SEQUENCE</scope>
    <source>
        <strain evidence="3">1062</strain>
    </source>
</reference>
<keyword evidence="4" id="KW-1185">Reference proteome</keyword>
<sequence>MKKLLFSFLLVAGFFSVQAQELGVKGGIQLSNLKESFDGQSETYDMAFDFHVGVYGEFSLSDLISIQPEIVYSREGAKVSEEDETVRLQTDYIQVPVIVKFHVGERFNLQAGPQIGFQVAAKAKSDGNSINLKDFIDFKNPVIAGAAGLGYEVSEAIEVGGRYNFGLSNLLDDEEVTWKANVIQFYLTYKLR</sequence>